<dbReference type="InterPro" id="IPR036737">
    <property type="entry name" value="OmpA-like_sf"/>
</dbReference>
<feature type="compositionally biased region" description="Gly residues" evidence="5">
    <location>
        <begin position="36"/>
        <end position="45"/>
    </location>
</feature>
<evidence type="ECO:0000256" key="1">
    <source>
        <dbReference type="ARBA" id="ARBA00004442"/>
    </source>
</evidence>
<name>D4YN39_9MICO</name>
<dbReference type="Gene3D" id="3.30.1330.60">
    <property type="entry name" value="OmpA-like domain"/>
    <property type="match status" value="1"/>
</dbReference>
<feature type="region of interest" description="Disordered" evidence="5">
    <location>
        <begin position="576"/>
        <end position="607"/>
    </location>
</feature>
<comment type="subcellular location">
    <subcellularLocation>
        <location evidence="1">Cell outer membrane</location>
    </subcellularLocation>
</comment>
<evidence type="ECO:0000313" key="8">
    <source>
        <dbReference type="Proteomes" id="UP000005714"/>
    </source>
</evidence>
<feature type="compositionally biased region" description="Polar residues" evidence="5">
    <location>
        <begin position="578"/>
        <end position="587"/>
    </location>
</feature>
<feature type="domain" description="OmpA-like" evidence="6">
    <location>
        <begin position="283"/>
        <end position="408"/>
    </location>
</feature>
<dbReference type="PANTHER" id="PTHR30329:SF21">
    <property type="entry name" value="LIPOPROTEIN YIAD-RELATED"/>
    <property type="match status" value="1"/>
</dbReference>
<accession>D4YN39</accession>
<feature type="compositionally biased region" description="Low complexity" evidence="5">
    <location>
        <begin position="588"/>
        <end position="607"/>
    </location>
</feature>
<dbReference type="InterPro" id="IPR006664">
    <property type="entry name" value="OMP_bac"/>
</dbReference>
<dbReference type="Pfam" id="PF00691">
    <property type="entry name" value="OmpA"/>
    <property type="match status" value="1"/>
</dbReference>
<evidence type="ECO:0000256" key="5">
    <source>
        <dbReference type="SAM" id="MobiDB-lite"/>
    </source>
</evidence>
<dbReference type="InterPro" id="IPR006665">
    <property type="entry name" value="OmpA-like"/>
</dbReference>
<evidence type="ECO:0000256" key="4">
    <source>
        <dbReference type="PROSITE-ProRule" id="PRU00473"/>
    </source>
</evidence>
<keyword evidence="8" id="KW-1185">Reference proteome</keyword>
<dbReference type="PRINTS" id="PR01021">
    <property type="entry name" value="OMPADOMAIN"/>
</dbReference>
<proteinExistence type="predicted"/>
<reference evidence="7 8" key="1">
    <citation type="submission" date="2010-04" db="EMBL/GenBank/DDBJ databases">
        <authorList>
            <person name="Qin X."/>
            <person name="Bachman B."/>
            <person name="Battles P."/>
            <person name="Bell A."/>
            <person name="Bess C."/>
            <person name="Bickham C."/>
            <person name="Chaboub L."/>
            <person name="Chen D."/>
            <person name="Coyle M."/>
            <person name="Deiros D.R."/>
            <person name="Dinh H."/>
            <person name="Forbes L."/>
            <person name="Fowler G."/>
            <person name="Francisco L."/>
            <person name="Fu Q."/>
            <person name="Gubbala S."/>
            <person name="Hale W."/>
            <person name="Han Y."/>
            <person name="Hemphill L."/>
            <person name="Highlander S.K."/>
            <person name="Hirani K."/>
            <person name="Hogues M."/>
            <person name="Jackson L."/>
            <person name="Jakkamsetti A."/>
            <person name="Javaid M."/>
            <person name="Jiang H."/>
            <person name="Korchina V."/>
            <person name="Kovar C."/>
            <person name="Lara F."/>
            <person name="Lee S."/>
            <person name="Mata R."/>
            <person name="Mathew T."/>
            <person name="Moen C."/>
            <person name="Morales K."/>
            <person name="Munidasa M."/>
            <person name="Nazareth L."/>
            <person name="Ngo R."/>
            <person name="Nguyen L."/>
            <person name="Okwuonu G."/>
            <person name="Ongeri F."/>
            <person name="Patil S."/>
            <person name="Petrosino J."/>
            <person name="Pham C."/>
            <person name="Pham P."/>
            <person name="Pu L.-L."/>
            <person name="Puazo M."/>
            <person name="Raj R."/>
            <person name="Reid J."/>
            <person name="Rouhana J."/>
            <person name="Saada N."/>
            <person name="Shang Y."/>
            <person name="Simmons D."/>
            <person name="Thornton R."/>
            <person name="Warren J."/>
            <person name="Weissenberger G."/>
            <person name="Zhang J."/>
            <person name="Zhang L."/>
            <person name="Zhou C."/>
            <person name="Zhu D."/>
            <person name="Muzny D."/>
            <person name="Worley K."/>
            <person name="Gibbs R."/>
        </authorList>
    </citation>
    <scope>NUCLEOTIDE SEQUENCE [LARGE SCALE GENOMIC DNA]</scope>
    <source>
        <strain evidence="7 8">ATCC 49030</strain>
    </source>
</reference>
<evidence type="ECO:0000256" key="2">
    <source>
        <dbReference type="ARBA" id="ARBA00023136"/>
    </source>
</evidence>
<keyword evidence="3" id="KW-0998">Cell outer membrane</keyword>
<gene>
    <name evidence="7" type="ORF">HMPREF0183_1348</name>
</gene>
<dbReference type="EMBL" id="ADNU01000039">
    <property type="protein sequence ID" value="EFG47357.1"/>
    <property type="molecule type" value="Genomic_DNA"/>
</dbReference>
<sequence length="607" mass="65875">MKPLIIPAVRRPRLSVLATLILATVVLTGCIPGLGRGSDGGGGGQQPPAPKMIESDGFWRPNTLGEPLAKKVVERPTDDGPAKARLEVVSLDSGGTAARMVAAWLPPVEGKYLEGSELQTELATVSDMPFIRLLDFKSHELLSSYEGEKLQYSDNFKNEPNPQPTGPDEFQRAYSNCTCSNIPKTEEYQGEKPESVPLFYADFPAPSSDSVGIAFGDNAAVFTDVKLSENQRYEAPKLTEIDYRWAHQEDLSNPYGGGAIYERRYPMSLVTESVMDTSVSDRGDSSALNVSADVLFDFDSDKVKDSDSKLIDGIANELKKSAAGQKVTIEGHTDDEGDEKYNVDLSNRRAESVKKVLEPKVKGSGISFETKGFGESQPILPNRTAGGDAIKKNQAKNRRVSFSYKPQGDIDPNVDTGKKISDLKKMEPGDSTDSIASGIVPSPKDTDAPEMQLDIKEFEEYGEFLKVTFALRTASGQDVERAFTQGANIEGKMAFGNNPVTHYRDTPTTIDMQLWDKSSNLLAHSVTAGPLDCLCSRSVRPTDKDKARGEAVEMFAFFPKKGITSDTLTLRVGGMSQMEFNRNGSTGQSDAPSSAPSQSTSEPTSTP</sequence>
<feature type="region of interest" description="Disordered" evidence="5">
    <location>
        <begin position="377"/>
        <end position="447"/>
    </location>
</feature>
<dbReference type="eggNOG" id="COG2885">
    <property type="taxonomic scope" value="Bacteria"/>
</dbReference>
<dbReference type="STRING" id="585530.HMPREF0183_1348"/>
<dbReference type="AlphaFoldDB" id="D4YN39"/>
<protein>
    <submittedName>
        <fullName evidence="7">OmpA family protein</fullName>
    </submittedName>
</protein>
<feature type="compositionally biased region" description="Basic and acidic residues" evidence="5">
    <location>
        <begin position="416"/>
        <end position="428"/>
    </location>
</feature>
<feature type="region of interest" description="Disordered" evidence="5">
    <location>
        <begin position="152"/>
        <end position="171"/>
    </location>
</feature>
<dbReference type="OrthoDB" id="5166631at2"/>
<evidence type="ECO:0000259" key="6">
    <source>
        <dbReference type="PROSITE" id="PS51123"/>
    </source>
</evidence>
<comment type="caution">
    <text evidence="7">The sequence shown here is derived from an EMBL/GenBank/DDBJ whole genome shotgun (WGS) entry which is preliminary data.</text>
</comment>
<dbReference type="InterPro" id="IPR050330">
    <property type="entry name" value="Bact_OuterMem_StrucFunc"/>
</dbReference>
<dbReference type="CDD" id="cd07185">
    <property type="entry name" value="OmpA_C-like"/>
    <property type="match status" value="1"/>
</dbReference>
<feature type="region of interest" description="Disordered" evidence="5">
    <location>
        <begin position="36"/>
        <end position="55"/>
    </location>
</feature>
<dbReference type="RefSeq" id="WP_005884191.1">
    <property type="nucleotide sequence ID" value="NZ_ADNU01000039.1"/>
</dbReference>
<dbReference type="PROSITE" id="PS51257">
    <property type="entry name" value="PROKAR_LIPOPROTEIN"/>
    <property type="match status" value="1"/>
</dbReference>
<dbReference type="SUPFAM" id="SSF103088">
    <property type="entry name" value="OmpA-like"/>
    <property type="match status" value="1"/>
</dbReference>
<dbReference type="PANTHER" id="PTHR30329">
    <property type="entry name" value="STATOR ELEMENT OF FLAGELLAR MOTOR COMPLEX"/>
    <property type="match status" value="1"/>
</dbReference>
<keyword evidence="2 4" id="KW-0472">Membrane</keyword>
<dbReference type="PROSITE" id="PS51123">
    <property type="entry name" value="OMPA_2"/>
    <property type="match status" value="1"/>
</dbReference>
<dbReference type="GO" id="GO:0009279">
    <property type="term" value="C:cell outer membrane"/>
    <property type="evidence" value="ECO:0007669"/>
    <property type="project" value="UniProtKB-SubCell"/>
</dbReference>
<evidence type="ECO:0000256" key="3">
    <source>
        <dbReference type="ARBA" id="ARBA00023237"/>
    </source>
</evidence>
<dbReference type="Proteomes" id="UP000005714">
    <property type="component" value="Unassembled WGS sequence"/>
</dbReference>
<evidence type="ECO:0000313" key="7">
    <source>
        <dbReference type="EMBL" id="EFG47357.1"/>
    </source>
</evidence>
<organism evidence="7 8">
    <name type="scientific">Brevibacterium mcbrellneri ATCC 49030</name>
    <dbReference type="NCBI Taxonomy" id="585530"/>
    <lineage>
        <taxon>Bacteria</taxon>
        <taxon>Bacillati</taxon>
        <taxon>Actinomycetota</taxon>
        <taxon>Actinomycetes</taxon>
        <taxon>Micrococcales</taxon>
        <taxon>Brevibacteriaceae</taxon>
        <taxon>Brevibacterium</taxon>
    </lineage>
</organism>